<gene>
    <name evidence="1" type="ORF">ACOLOM_LOCUS13687</name>
</gene>
<organism evidence="1 2">
    <name type="scientific">Acaulospora colombiana</name>
    <dbReference type="NCBI Taxonomy" id="27376"/>
    <lineage>
        <taxon>Eukaryota</taxon>
        <taxon>Fungi</taxon>
        <taxon>Fungi incertae sedis</taxon>
        <taxon>Mucoromycota</taxon>
        <taxon>Glomeromycotina</taxon>
        <taxon>Glomeromycetes</taxon>
        <taxon>Diversisporales</taxon>
        <taxon>Acaulosporaceae</taxon>
        <taxon>Acaulospora</taxon>
    </lineage>
</organism>
<accession>A0ACA9QYN9</accession>
<dbReference type="Proteomes" id="UP000789525">
    <property type="component" value="Unassembled WGS sequence"/>
</dbReference>
<evidence type="ECO:0000313" key="2">
    <source>
        <dbReference type="Proteomes" id="UP000789525"/>
    </source>
</evidence>
<name>A0ACA9QYN9_9GLOM</name>
<proteinExistence type="predicted"/>
<reference evidence="1" key="1">
    <citation type="submission" date="2021-06" db="EMBL/GenBank/DDBJ databases">
        <authorList>
            <person name="Kallberg Y."/>
            <person name="Tangrot J."/>
            <person name="Rosling A."/>
        </authorList>
    </citation>
    <scope>NUCLEOTIDE SEQUENCE</scope>
    <source>
        <strain evidence="1">CL356</strain>
    </source>
</reference>
<keyword evidence="2" id="KW-1185">Reference proteome</keyword>
<feature type="non-terminal residue" evidence="1">
    <location>
        <position position="162"/>
    </location>
</feature>
<feature type="non-terminal residue" evidence="1">
    <location>
        <position position="1"/>
    </location>
</feature>
<comment type="caution">
    <text evidence="1">The sequence shown here is derived from an EMBL/GenBank/DDBJ whole genome shotgun (WGS) entry which is preliminary data.</text>
</comment>
<sequence length="162" mass="17932">LEFDEFLKIEGCKTGKHVFVKKKRTDETGAPTEELIQCRIDHYQTPGQVLATIYAKKCSQADSEITFEPTRVHINLSLPDSKRFKRTLELFGAIVPEKSTYKVYGTKVDMTLVKSDARSWNLLESTNAANLAGIGFNLTFGVGGRTGTVGAKEAVLDDENKS</sequence>
<dbReference type="EMBL" id="CAJVPT010063932">
    <property type="protein sequence ID" value="CAG8769502.1"/>
    <property type="molecule type" value="Genomic_DNA"/>
</dbReference>
<evidence type="ECO:0000313" key="1">
    <source>
        <dbReference type="EMBL" id="CAG8769502.1"/>
    </source>
</evidence>
<protein>
    <submittedName>
        <fullName evidence="1">9730_t:CDS:1</fullName>
    </submittedName>
</protein>